<evidence type="ECO:0000313" key="1">
    <source>
        <dbReference type="EMBL" id="MCF2529045.1"/>
    </source>
</evidence>
<name>A0AA41Q012_9ACTN</name>
<organism evidence="1 2">
    <name type="scientific">Yinghuangia soli</name>
    <dbReference type="NCBI Taxonomy" id="2908204"/>
    <lineage>
        <taxon>Bacteria</taxon>
        <taxon>Bacillati</taxon>
        <taxon>Actinomycetota</taxon>
        <taxon>Actinomycetes</taxon>
        <taxon>Kitasatosporales</taxon>
        <taxon>Streptomycetaceae</taxon>
        <taxon>Yinghuangia</taxon>
    </lineage>
</organism>
<evidence type="ECO:0008006" key="3">
    <source>
        <dbReference type="Google" id="ProtNLM"/>
    </source>
</evidence>
<protein>
    <recommendedName>
        <fullName evidence="3">Leucine rich repeat variant</fullName>
    </recommendedName>
</protein>
<reference evidence="1" key="1">
    <citation type="submission" date="2022-01" db="EMBL/GenBank/DDBJ databases">
        <title>Genome-Based Taxonomic Classification of the Phylum Actinobacteria.</title>
        <authorList>
            <person name="Gao Y."/>
        </authorList>
    </citation>
    <scope>NUCLEOTIDE SEQUENCE</scope>
    <source>
        <strain evidence="1">KLBMP 8922</strain>
    </source>
</reference>
<sequence>MDLPTLPPELREEVLHGVARNAAAPVAVLRRLMRAPWAVRTLAWEHPCMTEELAAELLALDDNSMTEALACNQSLPIAYRRRLTAHPSEQVRRAAVHESRHHDADAPCDLAAELAVLADDPSAFVRAAVAEHYDAPDTVRAKLLVDPDPGVRRALALGWWTPPAHVLRTLLTDPDPEVRSAALAMHGTPPADLHDALLAHPLTRADTAPHVALTPALAAELARDPDEHVRAAVVRNPGLPPRLRAELEAERNCPVRYAVLCSPYTGHDDRIRLYDELCAAVDADDEIWRYTESYLSSAWLSGSLAWLARSPVADRVAALDSPLDFLRCGVAMNTADLPPGAFARVLHDRAPEVQRVAALYAESIRPEELERIVAAHGDMDLAKFTEGIQTRPDFPADAYPRLAASENEMVRARAAGRDLPAALLESLIADPEPFVREAAAANPGLPAHRLPGLLTGEPTPFIAVAVGMSPNLPVDWMTALLAAEGL</sequence>
<dbReference type="RefSeq" id="WP_235053208.1">
    <property type="nucleotide sequence ID" value="NZ_JAKFHA010000009.1"/>
</dbReference>
<dbReference type="EMBL" id="JAKFHA010000009">
    <property type="protein sequence ID" value="MCF2529045.1"/>
    <property type="molecule type" value="Genomic_DNA"/>
</dbReference>
<dbReference type="InterPro" id="IPR016024">
    <property type="entry name" value="ARM-type_fold"/>
</dbReference>
<gene>
    <name evidence="1" type="ORF">LZ495_17750</name>
</gene>
<dbReference type="SUPFAM" id="SSF48371">
    <property type="entry name" value="ARM repeat"/>
    <property type="match status" value="1"/>
</dbReference>
<evidence type="ECO:0000313" key="2">
    <source>
        <dbReference type="Proteomes" id="UP001165378"/>
    </source>
</evidence>
<proteinExistence type="predicted"/>
<dbReference type="Proteomes" id="UP001165378">
    <property type="component" value="Unassembled WGS sequence"/>
</dbReference>
<accession>A0AA41Q012</accession>
<dbReference type="Gene3D" id="1.25.10.10">
    <property type="entry name" value="Leucine-rich Repeat Variant"/>
    <property type="match status" value="2"/>
</dbReference>
<dbReference type="AlphaFoldDB" id="A0AA41Q012"/>
<comment type="caution">
    <text evidence="1">The sequence shown here is derived from an EMBL/GenBank/DDBJ whole genome shotgun (WGS) entry which is preliminary data.</text>
</comment>
<dbReference type="InterPro" id="IPR011989">
    <property type="entry name" value="ARM-like"/>
</dbReference>
<keyword evidence="2" id="KW-1185">Reference proteome</keyword>